<proteinExistence type="predicted"/>
<evidence type="ECO:0000256" key="1">
    <source>
        <dbReference type="SAM" id="MobiDB-lite"/>
    </source>
</evidence>
<organism evidence="2">
    <name type="scientific">Siphoviridae sp. ctJER10</name>
    <dbReference type="NCBI Taxonomy" id="2825430"/>
    <lineage>
        <taxon>Viruses</taxon>
        <taxon>Duplodnaviria</taxon>
        <taxon>Heunggongvirae</taxon>
        <taxon>Uroviricota</taxon>
        <taxon>Caudoviricetes</taxon>
    </lineage>
</organism>
<protein>
    <submittedName>
        <fullName evidence="2">Uncharacterized protein</fullName>
    </submittedName>
</protein>
<reference evidence="2" key="1">
    <citation type="journal article" date="2021" name="Proc. Natl. Acad. Sci. U.S.A.">
        <title>A Catalog of Tens of Thousands of Viruses from Human Metagenomes Reveals Hidden Associations with Chronic Diseases.</title>
        <authorList>
            <person name="Tisza M.J."/>
            <person name="Buck C.B."/>
        </authorList>
    </citation>
    <scope>NUCLEOTIDE SEQUENCE</scope>
    <source>
        <strain evidence="2">CtJER10</strain>
    </source>
</reference>
<sequence>MEKYRLVRMNVVKYTDDEFILEQLLDEGYTLEPAFEPDKEPTDDAGGVDDKEPDKEPTDDGKKSTKSSKK</sequence>
<accession>A0A8S5PUL6</accession>
<name>A0A8S5PUL6_9CAUD</name>
<evidence type="ECO:0000313" key="2">
    <source>
        <dbReference type="EMBL" id="DAE10554.1"/>
    </source>
</evidence>
<dbReference type="EMBL" id="BK015513">
    <property type="protein sequence ID" value="DAE10554.1"/>
    <property type="molecule type" value="Genomic_DNA"/>
</dbReference>
<feature type="region of interest" description="Disordered" evidence="1">
    <location>
        <begin position="31"/>
        <end position="70"/>
    </location>
</feature>
<feature type="compositionally biased region" description="Basic and acidic residues" evidence="1">
    <location>
        <begin position="36"/>
        <end position="63"/>
    </location>
</feature>